<comment type="caution">
    <text evidence="2">The sequence shown here is derived from an EMBL/GenBank/DDBJ whole genome shotgun (WGS) entry which is preliminary data.</text>
</comment>
<feature type="region of interest" description="Disordered" evidence="1">
    <location>
        <begin position="395"/>
        <end position="424"/>
    </location>
</feature>
<dbReference type="Pfam" id="PF04294">
    <property type="entry name" value="VanW"/>
    <property type="match status" value="1"/>
</dbReference>
<name>A0ABU1U0Z8_9BACL</name>
<feature type="region of interest" description="Disordered" evidence="1">
    <location>
        <begin position="327"/>
        <end position="363"/>
    </location>
</feature>
<feature type="compositionally biased region" description="Polar residues" evidence="1">
    <location>
        <begin position="404"/>
        <end position="417"/>
    </location>
</feature>
<gene>
    <name evidence="2" type="ORF">J2X07_002128</name>
</gene>
<dbReference type="InterPro" id="IPR052913">
    <property type="entry name" value="Glycopeptide_resist_protein"/>
</dbReference>
<accession>A0ABU1U0Z8</accession>
<keyword evidence="3" id="KW-1185">Reference proteome</keyword>
<sequence length="424" mass="46437">MGSVAVGNLTSDEAVAEVNNKVSDWQKNSQVVLKYNEQTVNVDPGAWTFRTEDSIPKAGKSTKLLVDLKKDMVDKSIAQLKSDGLDQLLDKEMLYARLKKVGADLQSSNIELNVNEFLTTYGQPEEVVSESSATLPGEHVLLEDWIKGLNGYKVKPGQTFSLIQALEESGMTAQDSIDINVLASAIYTAVQKTNFTIIERHTSRKLPDYVKLGYEAYVKPDDMDFVFQNPNATSYKLEFIVNEDALLTSIVGAPFPYTYKIKLDTQVFKPKTVIHFNENLSSFVSSVLIDSGSEGYLTTINRESYKGSEKVDSAKLTEDFYPPEHRLEERGFPVEKTVVTDPSSGTPAEGTPTAGNPVTTYPDGTVIPTYPYYPYPVYPNLPGVITNPVIPGIPGIPSTDKQTDTQTVNQGKSTGTNVSGGGSK</sequence>
<evidence type="ECO:0000313" key="3">
    <source>
        <dbReference type="Proteomes" id="UP001258181"/>
    </source>
</evidence>
<dbReference type="Proteomes" id="UP001258181">
    <property type="component" value="Unassembled WGS sequence"/>
</dbReference>
<dbReference type="RefSeq" id="WP_310258629.1">
    <property type="nucleotide sequence ID" value="NZ_JAVDWA010000003.1"/>
</dbReference>
<evidence type="ECO:0000313" key="2">
    <source>
        <dbReference type="EMBL" id="MDR7073142.1"/>
    </source>
</evidence>
<dbReference type="PANTHER" id="PTHR35788">
    <property type="entry name" value="EXPORTED PROTEIN-RELATED"/>
    <property type="match status" value="1"/>
</dbReference>
<evidence type="ECO:0008006" key="4">
    <source>
        <dbReference type="Google" id="ProtNLM"/>
    </source>
</evidence>
<dbReference type="EMBL" id="JAVDWA010000003">
    <property type="protein sequence ID" value="MDR7073142.1"/>
    <property type="molecule type" value="Genomic_DNA"/>
</dbReference>
<evidence type="ECO:0000256" key="1">
    <source>
        <dbReference type="SAM" id="MobiDB-lite"/>
    </source>
</evidence>
<dbReference type="PANTHER" id="PTHR35788:SF1">
    <property type="entry name" value="EXPORTED PROTEIN"/>
    <property type="match status" value="1"/>
</dbReference>
<protein>
    <recommendedName>
        <fullName evidence="4">G5 domain-containing protein</fullName>
    </recommendedName>
</protein>
<reference evidence="2 3" key="1">
    <citation type="submission" date="2023-07" db="EMBL/GenBank/DDBJ databases">
        <title>Sorghum-associated microbial communities from plants grown in Nebraska, USA.</title>
        <authorList>
            <person name="Schachtman D."/>
        </authorList>
    </citation>
    <scope>NUCLEOTIDE SEQUENCE [LARGE SCALE GENOMIC DNA]</scope>
    <source>
        <strain evidence="2 3">BE211</strain>
    </source>
</reference>
<dbReference type="InterPro" id="IPR007391">
    <property type="entry name" value="Vancomycin_resist_VanW"/>
</dbReference>
<organism evidence="2 3">
    <name type="scientific">Fictibacillus barbaricus</name>
    <dbReference type="NCBI Taxonomy" id="182136"/>
    <lineage>
        <taxon>Bacteria</taxon>
        <taxon>Bacillati</taxon>
        <taxon>Bacillota</taxon>
        <taxon>Bacilli</taxon>
        <taxon>Bacillales</taxon>
        <taxon>Fictibacillaceae</taxon>
        <taxon>Fictibacillus</taxon>
    </lineage>
</organism>
<proteinExistence type="predicted"/>